<name>G2DWH1_9GAMM</name>
<organism evidence="1 2">
    <name type="scientific">Thiorhodococcus drewsii AZ1</name>
    <dbReference type="NCBI Taxonomy" id="765913"/>
    <lineage>
        <taxon>Bacteria</taxon>
        <taxon>Pseudomonadati</taxon>
        <taxon>Pseudomonadota</taxon>
        <taxon>Gammaproteobacteria</taxon>
        <taxon>Chromatiales</taxon>
        <taxon>Chromatiaceae</taxon>
        <taxon>Thiorhodococcus</taxon>
    </lineage>
</organism>
<dbReference type="AlphaFoldDB" id="G2DWH1"/>
<evidence type="ECO:0000313" key="1">
    <source>
        <dbReference type="EMBL" id="EGV33671.1"/>
    </source>
</evidence>
<dbReference type="InterPro" id="IPR021109">
    <property type="entry name" value="Peptidase_aspartic_dom_sf"/>
</dbReference>
<evidence type="ECO:0000313" key="2">
    <source>
        <dbReference type="Proteomes" id="UP000004200"/>
    </source>
</evidence>
<comment type="caution">
    <text evidence="1">The sequence shown here is derived from an EMBL/GenBank/DDBJ whole genome shotgun (WGS) entry which is preliminary data.</text>
</comment>
<dbReference type="SUPFAM" id="SSF50630">
    <property type="entry name" value="Acid proteases"/>
    <property type="match status" value="1"/>
</dbReference>
<evidence type="ECO:0008006" key="3">
    <source>
        <dbReference type="Google" id="ProtNLM"/>
    </source>
</evidence>
<reference evidence="1 2" key="1">
    <citation type="submission" date="2011-06" db="EMBL/GenBank/DDBJ databases">
        <title>The draft genome of Thiorhodococcus drewsii AZ1.</title>
        <authorList>
            <consortium name="US DOE Joint Genome Institute (JGI-PGF)"/>
            <person name="Lucas S."/>
            <person name="Han J."/>
            <person name="Lapidus A."/>
            <person name="Cheng J.-F."/>
            <person name="Goodwin L."/>
            <person name="Pitluck S."/>
            <person name="Peters L."/>
            <person name="Land M.L."/>
            <person name="Hauser L."/>
            <person name="Vogl K."/>
            <person name="Liu Z."/>
            <person name="Imhoff J."/>
            <person name="Thiel V."/>
            <person name="Frigaard N.-U."/>
            <person name="Bryant D.A."/>
            <person name="Woyke T.J."/>
        </authorList>
    </citation>
    <scope>NUCLEOTIDE SEQUENCE [LARGE SCALE GENOMIC DNA]</scope>
    <source>
        <strain evidence="1 2">AZ1</strain>
    </source>
</reference>
<dbReference type="Proteomes" id="UP000004200">
    <property type="component" value="Unassembled WGS sequence"/>
</dbReference>
<sequence>MKSMVHWYWVTPLLLFGGLVCAEDAPSRSGQVDVAVELEHLMSEHGFKLRGIEQTQGVLGHVAGADLRVRLDTLLEAFDHIIVQSPDGGVERVIILGEKAAYVPPPMVSSVDGASESDDGGASKANEIVLETTRKGASHAVTLTLEGIGGQKTEESMLIDTGADQVVLPVSLMSTLGMSPSSTRSQSVQTANGSVEAYVGKLSGIWLGETRISDVEVAFIDDQRLGGNSLLGMSVLGRFRMTIDDEKNQLTLASK</sequence>
<proteinExistence type="predicted"/>
<gene>
    <name evidence="1" type="ORF">ThidrDRAFT_0360</name>
</gene>
<dbReference type="Gene3D" id="2.40.70.10">
    <property type="entry name" value="Acid Proteases"/>
    <property type="match status" value="1"/>
</dbReference>
<dbReference type="CDD" id="cd05483">
    <property type="entry name" value="retropepsin_like_bacteria"/>
    <property type="match status" value="1"/>
</dbReference>
<dbReference type="InterPro" id="IPR034122">
    <property type="entry name" value="Retropepsin-like_bacterial"/>
</dbReference>
<keyword evidence="2" id="KW-1185">Reference proteome</keyword>
<dbReference type="EMBL" id="AFWT01000002">
    <property type="protein sequence ID" value="EGV33671.1"/>
    <property type="molecule type" value="Genomic_DNA"/>
</dbReference>
<dbReference type="eggNOG" id="COG3577">
    <property type="taxonomic scope" value="Bacteria"/>
</dbReference>
<protein>
    <recommendedName>
        <fullName evidence="3">Peptidase A2A</fullName>
    </recommendedName>
</protein>
<accession>G2DWH1</accession>
<dbReference type="RefSeq" id="WP_007039076.1">
    <property type="nucleotide sequence ID" value="NZ_AFWT01000002.1"/>
</dbReference>
<dbReference type="Pfam" id="PF13975">
    <property type="entry name" value="gag-asp_proteas"/>
    <property type="match status" value="1"/>
</dbReference>